<comment type="caution">
    <text evidence="1">The sequence shown here is derived from an EMBL/GenBank/DDBJ whole genome shotgun (WGS) entry which is preliminary data.</text>
</comment>
<dbReference type="EMBL" id="ABCJ01000007">
    <property type="protein sequence ID" value="EDM23311.1"/>
    <property type="molecule type" value="Genomic_DNA"/>
</dbReference>
<accession>A0AAI9AGQ7</accession>
<gene>
    <name evidence="1" type="primary">rpmE</name>
    <name evidence="1" type="ORF">CMTB2_06421</name>
</gene>
<dbReference type="GO" id="GO:0005840">
    <property type="term" value="C:ribosome"/>
    <property type="evidence" value="ECO:0007669"/>
    <property type="project" value="UniProtKB-KW"/>
</dbReference>
<keyword evidence="1" id="KW-0687">Ribonucleoprotein</keyword>
<dbReference type="AlphaFoldDB" id="A0AAI9AGQ7"/>
<reference evidence="1 2" key="1">
    <citation type="journal article" date="2011" name="Stand. Genomic Sci.">
        <title>Draft genome sequence of Caminibacter mediatlanticus strain TB-2, an epsilonproteobacterium isolated from a deep-sea hydrothermal vent.</title>
        <authorList>
            <person name="Giovannelli D."/>
            <person name="Ferriera S."/>
            <person name="Johnson J."/>
            <person name="Kravitz S."/>
            <person name="Perez-Rodriguez I."/>
            <person name="Ricci J."/>
            <person name="O'Brien C."/>
            <person name="Voordeckers J.W."/>
            <person name="Bini E."/>
            <person name="Vetriani C."/>
        </authorList>
    </citation>
    <scope>NUCLEOTIDE SEQUENCE [LARGE SCALE GENOMIC DNA]</scope>
    <source>
        <strain evidence="1 2">TB-2</strain>
    </source>
</reference>
<sequence>MGVGIKVSNYAKPYFFLNLSTFPPLSMFLSLPVKNG</sequence>
<protein>
    <submittedName>
        <fullName evidence="1">50S ribosomal protein L31</fullName>
    </submittedName>
</protein>
<name>A0AAI9AGQ7_9BACT</name>
<keyword evidence="1" id="KW-0689">Ribosomal protein</keyword>
<evidence type="ECO:0000313" key="2">
    <source>
        <dbReference type="Proteomes" id="UP000003288"/>
    </source>
</evidence>
<organism evidence="1 2">
    <name type="scientific">Caminibacter mediatlanticus TB-2</name>
    <dbReference type="NCBI Taxonomy" id="391592"/>
    <lineage>
        <taxon>Bacteria</taxon>
        <taxon>Pseudomonadati</taxon>
        <taxon>Campylobacterota</taxon>
        <taxon>Epsilonproteobacteria</taxon>
        <taxon>Nautiliales</taxon>
        <taxon>Nautiliaceae</taxon>
        <taxon>Caminibacter</taxon>
    </lineage>
</organism>
<dbReference type="Proteomes" id="UP000003288">
    <property type="component" value="Unassembled WGS sequence"/>
</dbReference>
<evidence type="ECO:0000313" key="1">
    <source>
        <dbReference type="EMBL" id="EDM23311.1"/>
    </source>
</evidence>
<proteinExistence type="predicted"/>